<dbReference type="Proteomes" id="UP001220324">
    <property type="component" value="Unassembled WGS sequence"/>
</dbReference>
<feature type="region of interest" description="Disordered" evidence="1">
    <location>
        <begin position="61"/>
        <end position="81"/>
    </location>
</feature>
<dbReference type="AlphaFoldDB" id="A0AAD6D4S2"/>
<evidence type="ECO:0000256" key="1">
    <source>
        <dbReference type="SAM" id="MobiDB-lite"/>
    </source>
</evidence>
<dbReference type="EMBL" id="JAQIZZ010000002">
    <property type="protein sequence ID" value="KAJ5553529.1"/>
    <property type="molecule type" value="Genomic_DNA"/>
</dbReference>
<reference evidence="2 3" key="1">
    <citation type="journal article" date="2023" name="IMA Fungus">
        <title>Comparative genomic study of the Penicillium genus elucidates a diverse pangenome and 15 lateral gene transfer events.</title>
        <authorList>
            <person name="Petersen C."/>
            <person name="Sorensen T."/>
            <person name="Nielsen M.R."/>
            <person name="Sondergaard T.E."/>
            <person name="Sorensen J.L."/>
            <person name="Fitzpatrick D.A."/>
            <person name="Frisvad J.C."/>
            <person name="Nielsen K.L."/>
        </authorList>
    </citation>
    <scope>NUCLEOTIDE SEQUENCE [LARGE SCALE GENOMIC DNA]</scope>
    <source>
        <strain evidence="2 3">IBT 35679</strain>
    </source>
</reference>
<evidence type="ECO:0000313" key="2">
    <source>
        <dbReference type="EMBL" id="KAJ5553529.1"/>
    </source>
</evidence>
<evidence type="ECO:0000313" key="3">
    <source>
        <dbReference type="Proteomes" id="UP001220324"/>
    </source>
</evidence>
<gene>
    <name evidence="2" type="ORF">N7494_002907</name>
</gene>
<keyword evidence="3" id="KW-1185">Reference proteome</keyword>
<sequence length="162" mass="17417">MLNIPTKVVVDSNGNALNSRLIIPNKLGSTVKAVIIAIEPLNKNWPPAVEGNPNLSATQAMSISSTWQTPDADSKHPPYGLYTEAKLSSTQDHGKAGDGTKEKNLGLPSLKPREMISYASLRTSSSGLGVPGVDILRIWANFLSPAGWFVAFKKHLLLVKET</sequence>
<name>A0AAD6D4S2_9EURO</name>
<comment type="caution">
    <text evidence="2">The sequence shown here is derived from an EMBL/GenBank/DDBJ whole genome shotgun (WGS) entry which is preliminary data.</text>
</comment>
<protein>
    <submittedName>
        <fullName evidence="2">Uncharacterized protein</fullName>
    </submittedName>
</protein>
<feature type="compositionally biased region" description="Polar residues" evidence="1">
    <location>
        <begin position="61"/>
        <end position="71"/>
    </location>
</feature>
<proteinExistence type="predicted"/>
<organism evidence="2 3">
    <name type="scientific">Penicillium frequentans</name>
    <dbReference type="NCBI Taxonomy" id="3151616"/>
    <lineage>
        <taxon>Eukaryota</taxon>
        <taxon>Fungi</taxon>
        <taxon>Dikarya</taxon>
        <taxon>Ascomycota</taxon>
        <taxon>Pezizomycotina</taxon>
        <taxon>Eurotiomycetes</taxon>
        <taxon>Eurotiomycetidae</taxon>
        <taxon>Eurotiales</taxon>
        <taxon>Aspergillaceae</taxon>
        <taxon>Penicillium</taxon>
    </lineage>
</organism>
<accession>A0AAD6D4S2</accession>